<organism evidence="2 3">
    <name type="scientific">Symbiodinium natans</name>
    <dbReference type="NCBI Taxonomy" id="878477"/>
    <lineage>
        <taxon>Eukaryota</taxon>
        <taxon>Sar</taxon>
        <taxon>Alveolata</taxon>
        <taxon>Dinophyceae</taxon>
        <taxon>Suessiales</taxon>
        <taxon>Symbiodiniaceae</taxon>
        <taxon>Symbiodinium</taxon>
    </lineage>
</organism>
<dbReference type="Proteomes" id="UP000604046">
    <property type="component" value="Unassembled WGS sequence"/>
</dbReference>
<dbReference type="AlphaFoldDB" id="A0A812HHQ7"/>
<evidence type="ECO:0000313" key="3">
    <source>
        <dbReference type="Proteomes" id="UP000604046"/>
    </source>
</evidence>
<protein>
    <recommendedName>
        <fullName evidence="1">DUF6815 domain-containing protein</fullName>
    </recommendedName>
</protein>
<reference evidence="2" key="1">
    <citation type="submission" date="2021-02" db="EMBL/GenBank/DDBJ databases">
        <authorList>
            <person name="Dougan E. K."/>
            <person name="Rhodes N."/>
            <person name="Thang M."/>
            <person name="Chan C."/>
        </authorList>
    </citation>
    <scope>NUCLEOTIDE SEQUENCE</scope>
</reference>
<proteinExistence type="predicted"/>
<dbReference type="SUPFAM" id="SSF56059">
    <property type="entry name" value="Glutathione synthetase ATP-binding domain-like"/>
    <property type="match status" value="1"/>
</dbReference>
<dbReference type="Pfam" id="PF20668">
    <property type="entry name" value="DUF6815"/>
    <property type="match status" value="1"/>
</dbReference>
<dbReference type="NCBIfam" id="NF033816">
    <property type="entry name" value="Cj0069_fam"/>
    <property type="match status" value="1"/>
</dbReference>
<gene>
    <name evidence="2" type="ORF">SNAT2548_LOCUS1579</name>
</gene>
<keyword evidence="3" id="KW-1185">Reference proteome</keyword>
<dbReference type="EMBL" id="CAJNDS010000089">
    <property type="protein sequence ID" value="CAE6951171.1"/>
    <property type="molecule type" value="Genomic_DNA"/>
</dbReference>
<feature type="domain" description="DUF6815" evidence="1">
    <location>
        <begin position="333"/>
        <end position="438"/>
    </location>
</feature>
<name>A0A812HHQ7_9DINO</name>
<sequence>MGAGAASATEAAKNATVEELKTTIAGASPEQQQKLTDALKGLEGRSVVEDEAPGAGGPCPGPVDCSVISTVAKDFKGLSTQPASPKFKGALVQIYVRTQKLGGTDKSSSGNRYDSLVMANGMIRSGLSCQLIHYTHEEHDKFFELCKSFDFIIVRCEPGQIKADGGDQRKFDDGMRAIRDMGIQVWPSPDVMEKMGARDALCKVADMNIGLADTLAYYTPEEFSAGFKKTMAFQPRVIKQARGSSGEGVWIIKLKNGNYCQEFGERLCDDSEVLTLMEANDNHHEEHTVAEFIEFCSNGRTDKSGTWTSEGVGKYLEAGGQLVDQRFCPRILEGELRYNLIADSLVGITHKKPQEGGISAVGGTGSTYTYYEPEEALFKNLTTSFLEKDLPLMMRALDLPTEPLPLWWTVGFINSSPEGTPADQEKWIVGEFSCSCVGISRALAACHTVGGGGGG</sequence>
<evidence type="ECO:0000313" key="2">
    <source>
        <dbReference type="EMBL" id="CAE6951171.1"/>
    </source>
</evidence>
<accession>A0A812HHQ7</accession>
<evidence type="ECO:0000259" key="1">
    <source>
        <dbReference type="Pfam" id="PF20668"/>
    </source>
</evidence>
<dbReference type="InterPro" id="IPR049212">
    <property type="entry name" value="DUF6815"/>
</dbReference>
<dbReference type="OrthoDB" id="420640at2759"/>
<comment type="caution">
    <text evidence="2">The sequence shown here is derived from an EMBL/GenBank/DDBJ whole genome shotgun (WGS) entry which is preliminary data.</text>
</comment>